<sequence length="115" mass="12518">MDAVVVSLIAVAGTLLGSLTTYLFQRRTALHTETTARAERLRQDRLAACGAFAAAVTEVKRAVITAWFRRDVQDDEWRTAMTEADTLGAAAEGAYIRMLLLTSLSDGLCNKILLS</sequence>
<proteinExistence type="predicted"/>
<accession>A0ABS6U7S3</accession>
<feature type="transmembrane region" description="Helical" evidence="1">
    <location>
        <begin position="6"/>
        <end position="24"/>
    </location>
</feature>
<reference evidence="2 3" key="1">
    <citation type="submission" date="2020-11" db="EMBL/GenBank/DDBJ databases">
        <title>Pseudonocardia abyssalis sp. nov. and Pseudonocardia oceani sp. nov., description and phylogenomic analysis of two novel actinomycetes isolated from the deep Southern Ocean.</title>
        <authorList>
            <person name="Parra J."/>
        </authorList>
    </citation>
    <scope>NUCLEOTIDE SEQUENCE [LARGE SCALE GENOMIC DNA]</scope>
    <source>
        <strain evidence="3">KRD185</strain>
    </source>
</reference>
<evidence type="ECO:0000313" key="3">
    <source>
        <dbReference type="Proteomes" id="UP000694300"/>
    </source>
</evidence>
<name>A0ABS6U7S3_9PSEU</name>
<gene>
    <name evidence="2" type="ORF">I4I82_10180</name>
</gene>
<dbReference type="Proteomes" id="UP000694300">
    <property type="component" value="Unassembled WGS sequence"/>
</dbReference>
<keyword evidence="1" id="KW-0812">Transmembrane</keyword>
<comment type="caution">
    <text evidence="2">The sequence shown here is derived from an EMBL/GenBank/DDBJ whole genome shotgun (WGS) entry which is preliminary data.</text>
</comment>
<protein>
    <submittedName>
        <fullName evidence="2">Uncharacterized protein</fullName>
    </submittedName>
</protein>
<keyword evidence="1" id="KW-0472">Membrane</keyword>
<dbReference type="EMBL" id="JADQDF010000001">
    <property type="protein sequence ID" value="MBW0128053.1"/>
    <property type="molecule type" value="Genomic_DNA"/>
</dbReference>
<keyword evidence="1" id="KW-1133">Transmembrane helix</keyword>
<organism evidence="2 3">
    <name type="scientific">Pseudonocardia oceani</name>
    <dbReference type="NCBI Taxonomy" id="2792013"/>
    <lineage>
        <taxon>Bacteria</taxon>
        <taxon>Bacillati</taxon>
        <taxon>Actinomycetota</taxon>
        <taxon>Actinomycetes</taxon>
        <taxon>Pseudonocardiales</taxon>
        <taxon>Pseudonocardiaceae</taxon>
        <taxon>Pseudonocardia</taxon>
    </lineage>
</organism>
<evidence type="ECO:0000256" key="1">
    <source>
        <dbReference type="SAM" id="Phobius"/>
    </source>
</evidence>
<dbReference type="RefSeq" id="WP_218595656.1">
    <property type="nucleotide sequence ID" value="NZ_JADQDF010000001.1"/>
</dbReference>
<keyword evidence="3" id="KW-1185">Reference proteome</keyword>
<evidence type="ECO:0000313" key="2">
    <source>
        <dbReference type="EMBL" id="MBW0128053.1"/>
    </source>
</evidence>